<feature type="transmembrane region" description="Helical" evidence="3">
    <location>
        <begin position="21"/>
        <end position="47"/>
    </location>
</feature>
<evidence type="ECO:0000256" key="3">
    <source>
        <dbReference type="SAM" id="Phobius"/>
    </source>
</evidence>
<feature type="transmembrane region" description="Helical" evidence="3">
    <location>
        <begin position="53"/>
        <end position="73"/>
    </location>
</feature>
<comment type="catalytic activity">
    <reaction evidence="2">
        <text>2 GTP = 3',3'-c-di-GMP + 2 diphosphate</text>
        <dbReference type="Rhea" id="RHEA:24898"/>
        <dbReference type="ChEBI" id="CHEBI:33019"/>
        <dbReference type="ChEBI" id="CHEBI:37565"/>
        <dbReference type="ChEBI" id="CHEBI:58805"/>
        <dbReference type="EC" id="2.7.7.65"/>
    </reaction>
</comment>
<evidence type="ECO:0000313" key="6">
    <source>
        <dbReference type="Proteomes" id="UP000628854"/>
    </source>
</evidence>
<dbReference type="Pfam" id="PF00990">
    <property type="entry name" value="GGDEF"/>
    <property type="match status" value="1"/>
</dbReference>
<keyword evidence="3" id="KW-1133">Transmembrane helix</keyword>
<dbReference type="EC" id="2.7.7.65" evidence="1"/>
<feature type="domain" description="GGDEF" evidence="4">
    <location>
        <begin position="120"/>
        <end position="253"/>
    </location>
</feature>
<dbReference type="SUPFAM" id="SSF55073">
    <property type="entry name" value="Nucleotide cyclase"/>
    <property type="match status" value="1"/>
</dbReference>
<dbReference type="CDD" id="cd01949">
    <property type="entry name" value="GGDEF"/>
    <property type="match status" value="1"/>
</dbReference>
<organism evidence="5 6">
    <name type="scientific">Henriciella pelagia</name>
    <dbReference type="NCBI Taxonomy" id="1977912"/>
    <lineage>
        <taxon>Bacteria</taxon>
        <taxon>Pseudomonadati</taxon>
        <taxon>Pseudomonadota</taxon>
        <taxon>Alphaproteobacteria</taxon>
        <taxon>Hyphomonadales</taxon>
        <taxon>Hyphomonadaceae</taxon>
        <taxon>Henriciella</taxon>
    </lineage>
</organism>
<keyword evidence="3" id="KW-0472">Membrane</keyword>
<sequence>MPTNLQLLRASTGAVMRALMFFGFIMVTALSLVTIFAVSLTAFGGIPADRTEFLFTVLAISTCVAAPMGAMAAQNQYHLDRYHSTLHAMASTDPLTGLFNRRSFENFANEEIERMQRTGHQSSIAIFDLDHFKAFNDTHGHSFGDQVLVQVAAISHAQLRGPFDRLGRWGGEEFVVLLTNLSPRQADAVCERLRKRIEAASMVFKNKSSNVTASFGVASLDASMGLAASLEQADEMLYRAKRDGRNKVVSAVMLRRAA</sequence>
<name>A0ABQ1JHI9_9PROT</name>
<dbReference type="PROSITE" id="PS50887">
    <property type="entry name" value="GGDEF"/>
    <property type="match status" value="1"/>
</dbReference>
<proteinExistence type="predicted"/>
<comment type="caution">
    <text evidence="5">The sequence shown here is derived from an EMBL/GenBank/DDBJ whole genome shotgun (WGS) entry which is preliminary data.</text>
</comment>
<dbReference type="Gene3D" id="3.30.70.270">
    <property type="match status" value="1"/>
</dbReference>
<dbReference type="InterPro" id="IPR050469">
    <property type="entry name" value="Diguanylate_Cyclase"/>
</dbReference>
<keyword evidence="3" id="KW-0812">Transmembrane</keyword>
<evidence type="ECO:0000256" key="1">
    <source>
        <dbReference type="ARBA" id="ARBA00012528"/>
    </source>
</evidence>
<keyword evidence="6" id="KW-1185">Reference proteome</keyword>
<accession>A0ABQ1JHI9</accession>
<evidence type="ECO:0000259" key="4">
    <source>
        <dbReference type="PROSITE" id="PS50887"/>
    </source>
</evidence>
<reference evidence="6" key="1">
    <citation type="journal article" date="2019" name="Int. J. Syst. Evol. Microbiol.">
        <title>The Global Catalogue of Microorganisms (GCM) 10K type strain sequencing project: providing services to taxonomists for standard genome sequencing and annotation.</title>
        <authorList>
            <consortium name="The Broad Institute Genomics Platform"/>
            <consortium name="The Broad Institute Genome Sequencing Center for Infectious Disease"/>
            <person name="Wu L."/>
            <person name="Ma J."/>
        </authorList>
    </citation>
    <scope>NUCLEOTIDE SEQUENCE [LARGE SCALE GENOMIC DNA]</scope>
    <source>
        <strain evidence="6">CGMCC 1.15928</strain>
    </source>
</reference>
<dbReference type="InterPro" id="IPR043128">
    <property type="entry name" value="Rev_trsase/Diguanyl_cyclase"/>
</dbReference>
<evidence type="ECO:0000313" key="5">
    <source>
        <dbReference type="EMBL" id="GGB66717.1"/>
    </source>
</evidence>
<dbReference type="InterPro" id="IPR029787">
    <property type="entry name" value="Nucleotide_cyclase"/>
</dbReference>
<evidence type="ECO:0000256" key="2">
    <source>
        <dbReference type="ARBA" id="ARBA00034247"/>
    </source>
</evidence>
<dbReference type="EMBL" id="BMKF01000001">
    <property type="protein sequence ID" value="GGB66717.1"/>
    <property type="molecule type" value="Genomic_DNA"/>
</dbReference>
<dbReference type="SMART" id="SM00267">
    <property type="entry name" value="GGDEF"/>
    <property type="match status" value="1"/>
</dbReference>
<protein>
    <recommendedName>
        <fullName evidence="1">diguanylate cyclase</fullName>
        <ecNumber evidence="1">2.7.7.65</ecNumber>
    </recommendedName>
</protein>
<dbReference type="InterPro" id="IPR000160">
    <property type="entry name" value="GGDEF_dom"/>
</dbReference>
<dbReference type="NCBIfam" id="TIGR00254">
    <property type="entry name" value="GGDEF"/>
    <property type="match status" value="1"/>
</dbReference>
<dbReference type="RefSeq" id="WP_084394632.1">
    <property type="nucleotide sequence ID" value="NZ_BMKF01000001.1"/>
</dbReference>
<dbReference type="PANTHER" id="PTHR45138:SF9">
    <property type="entry name" value="DIGUANYLATE CYCLASE DGCM-RELATED"/>
    <property type="match status" value="1"/>
</dbReference>
<dbReference type="PANTHER" id="PTHR45138">
    <property type="entry name" value="REGULATORY COMPONENTS OF SENSORY TRANSDUCTION SYSTEM"/>
    <property type="match status" value="1"/>
</dbReference>
<gene>
    <name evidence="5" type="ORF">GCM10011503_14360</name>
</gene>
<dbReference type="Proteomes" id="UP000628854">
    <property type="component" value="Unassembled WGS sequence"/>
</dbReference>